<reference evidence="7 9" key="2">
    <citation type="journal article" date="2012" name="J. Bacteriol.">
        <title>Complete Genome Sequence of Rahnella sp. Strain Y9602, a Gammaproteobacterium Isolate from Metal- and Radionuclide-Contaminated Soil.</title>
        <authorList>
            <person name="Martinez R.J."/>
            <person name="Bruce D."/>
            <person name="Detter C."/>
            <person name="Goodwin L.A."/>
            <person name="Han J."/>
            <person name="Han C.S."/>
            <person name="Held B."/>
            <person name="Land M.L."/>
            <person name="Mikhailova N."/>
            <person name="Nolan M."/>
            <person name="Pennacchio L."/>
            <person name="Pitluck S."/>
            <person name="Tapia R."/>
            <person name="Woyke T."/>
            <person name="Sobecky P.A."/>
        </authorList>
    </citation>
    <scope>NUCLEOTIDE SEQUENCE [LARGE SCALE GENOMIC DNA]</scope>
    <source>
        <strain evidence="7 9">Y9602</strain>
        <plasmid evidence="7 9">pRAHAQ01</plasmid>
    </source>
</reference>
<dbReference type="InterPro" id="IPR029787">
    <property type="entry name" value="Nucleotide_cyclase"/>
</dbReference>
<dbReference type="GO" id="GO:0043709">
    <property type="term" value="P:cell adhesion involved in single-species biofilm formation"/>
    <property type="evidence" value="ECO:0007669"/>
    <property type="project" value="TreeGrafter"/>
</dbReference>
<dbReference type="SUPFAM" id="SSF55073">
    <property type="entry name" value="Nucleotide cyclase"/>
    <property type="match status" value="1"/>
</dbReference>
<feature type="transmembrane region" description="Helical" evidence="5">
    <location>
        <begin position="20"/>
        <end position="38"/>
    </location>
</feature>
<dbReference type="eggNOG" id="COG2199">
    <property type="taxonomic scope" value="Bacteria"/>
</dbReference>
<dbReference type="FunFam" id="3.30.70.270:FF:000001">
    <property type="entry name" value="Diguanylate cyclase domain protein"/>
    <property type="match status" value="1"/>
</dbReference>
<feature type="domain" description="GGDEF" evidence="6">
    <location>
        <begin position="243"/>
        <end position="371"/>
    </location>
</feature>
<keyword evidence="5" id="KW-0812">Transmembrane</keyword>
<evidence type="ECO:0000256" key="5">
    <source>
        <dbReference type="SAM" id="Phobius"/>
    </source>
</evidence>
<reference evidence="8 10" key="3">
    <citation type="submission" date="2024-09" db="EMBL/GenBank/DDBJ databases">
        <title>Genomes of Rahnella.</title>
        <authorList>
            <person name="Mnguni F.C."/>
            <person name="Shin G.Y."/>
            <person name="Coutinho T."/>
        </authorList>
    </citation>
    <scope>NUCLEOTIDE SEQUENCE [LARGE SCALE GENOMIC DNA]</scope>
    <source>
        <strain evidence="8 10">20WA0057</strain>
    </source>
</reference>
<keyword evidence="7" id="KW-0614">Plasmid</keyword>
<dbReference type="NCBIfam" id="TIGR00254">
    <property type="entry name" value="GGDEF"/>
    <property type="match status" value="1"/>
</dbReference>
<evidence type="ECO:0000259" key="6">
    <source>
        <dbReference type="PROSITE" id="PS50887"/>
    </source>
</evidence>
<dbReference type="GO" id="GO:0005886">
    <property type="term" value="C:plasma membrane"/>
    <property type="evidence" value="ECO:0007669"/>
    <property type="project" value="TreeGrafter"/>
</dbReference>
<dbReference type="EC" id="2.7.7.65" evidence="3"/>
<dbReference type="Pfam" id="PF00990">
    <property type="entry name" value="GGDEF"/>
    <property type="match status" value="1"/>
</dbReference>
<evidence type="ECO:0000256" key="4">
    <source>
        <dbReference type="ARBA" id="ARBA00034247"/>
    </source>
</evidence>
<proteinExistence type="predicted"/>
<protein>
    <recommendedName>
        <fullName evidence="3">diguanylate cyclase</fullName>
        <ecNumber evidence="3">2.7.7.65</ecNumber>
    </recommendedName>
</protein>
<dbReference type="Proteomes" id="UP001598201">
    <property type="component" value="Unassembled WGS sequence"/>
</dbReference>
<comment type="cofactor">
    <cofactor evidence="1">
        <name>Mg(2+)</name>
        <dbReference type="ChEBI" id="CHEBI:18420"/>
    </cofactor>
</comment>
<dbReference type="Gene3D" id="3.30.70.270">
    <property type="match status" value="1"/>
</dbReference>
<organism evidence="7 9">
    <name type="scientific">Rahnella sp. (strain Y9602)</name>
    <dbReference type="NCBI Taxonomy" id="2703885"/>
    <lineage>
        <taxon>Bacteria</taxon>
        <taxon>Pseudomonadati</taxon>
        <taxon>Pseudomonadota</taxon>
        <taxon>Gammaproteobacteria</taxon>
        <taxon>Enterobacterales</taxon>
        <taxon>Yersiniaceae</taxon>
        <taxon>Rahnella</taxon>
    </lineage>
</organism>
<evidence type="ECO:0000313" key="8">
    <source>
        <dbReference type="EMBL" id="MFD3226446.1"/>
    </source>
</evidence>
<evidence type="ECO:0000256" key="1">
    <source>
        <dbReference type="ARBA" id="ARBA00001946"/>
    </source>
</evidence>
<sequence length="374" mass="41713">MIYSSWKWVVLLPLLTKPVSFVLFGGVVSSLIIFPLLYSQDVQEWKGNINNIQNMGSFYDSDNLQGDISAGNYIRNPSQYTEVQVKTLLFSKSGNPQECNAKIREFLTSVKEIQPHNIPVVLNKVCANRGFAIGRFADENTIISILPLHDKGYSLVGVKIRKYSILGKPAFSKSIMNFSNVWPALIIIILSMVISYLLSLIAGGYLRVLNEYASKDGLTGCLRREAFYAKASYELEKSKKNNVPFSVLVIDLDHLRDVNNTYGHAKGDTAISLIAETILKSLRGTDFVGRVGGDEFIVILKDTTPADALLIANRIRHSVKSLKLDDLSLSVSIGISQCEKQNATLQEIISKADTNLYLAKRQRNEVVFENDILR</sequence>
<evidence type="ECO:0000313" key="10">
    <source>
        <dbReference type="Proteomes" id="UP001598201"/>
    </source>
</evidence>
<dbReference type="SMART" id="SM00267">
    <property type="entry name" value="GGDEF"/>
    <property type="match status" value="1"/>
</dbReference>
<dbReference type="PANTHER" id="PTHR45138">
    <property type="entry name" value="REGULATORY COMPONENTS OF SENSORY TRANSDUCTION SYSTEM"/>
    <property type="match status" value="1"/>
</dbReference>
<evidence type="ECO:0000256" key="3">
    <source>
        <dbReference type="ARBA" id="ARBA00012528"/>
    </source>
</evidence>
<gene>
    <name evidence="7" type="ordered locus">Rahaq_4743</name>
    <name evidence="8" type="ORF">ACFPK4_23165</name>
</gene>
<comment type="pathway">
    <text evidence="2">Purine metabolism; 3',5'-cyclic di-GMP biosynthesis.</text>
</comment>
<dbReference type="EMBL" id="JBHUCJ010000087">
    <property type="protein sequence ID" value="MFD3226446.1"/>
    <property type="molecule type" value="Genomic_DNA"/>
</dbReference>
<keyword evidence="5" id="KW-0472">Membrane</keyword>
<accession>A0A0H3FMX9</accession>
<dbReference type="GO" id="GO:1902201">
    <property type="term" value="P:negative regulation of bacterial-type flagellum-dependent cell motility"/>
    <property type="evidence" value="ECO:0007669"/>
    <property type="project" value="TreeGrafter"/>
</dbReference>
<dbReference type="GO" id="GO:0052621">
    <property type="term" value="F:diguanylate cyclase activity"/>
    <property type="evidence" value="ECO:0007669"/>
    <property type="project" value="UniProtKB-EC"/>
</dbReference>
<evidence type="ECO:0000256" key="2">
    <source>
        <dbReference type="ARBA" id="ARBA00004665"/>
    </source>
</evidence>
<keyword evidence="5" id="KW-1133">Transmembrane helix</keyword>
<dbReference type="RefSeq" id="WP_013578004.1">
    <property type="nucleotide sequence ID" value="NC_015062.1"/>
</dbReference>
<dbReference type="PROSITE" id="PS50887">
    <property type="entry name" value="GGDEF"/>
    <property type="match status" value="1"/>
</dbReference>
<dbReference type="HOGENOM" id="CLU_731009_0_0_6"/>
<reference evidence="9" key="1">
    <citation type="submission" date="2011-01" db="EMBL/GenBank/DDBJ databases">
        <title>Complete sequence of plasmid1 of Rahnella sp. Y9602.</title>
        <authorList>
            <consortium name="US DOE Joint Genome Institute"/>
            <person name="Lucas S."/>
            <person name="Copeland A."/>
            <person name="Lapidus A."/>
            <person name="Cheng J.-F."/>
            <person name="Goodwin L."/>
            <person name="Pitluck S."/>
            <person name="Lu M."/>
            <person name="Detter J.C."/>
            <person name="Han C."/>
            <person name="Tapia R."/>
            <person name="Land M."/>
            <person name="Hauser L."/>
            <person name="Kyrpides N."/>
            <person name="Ivanova N."/>
            <person name="Ovchinnikova G."/>
            <person name="Pagani I."/>
            <person name="Sobecky P.A."/>
            <person name="Martinez R.J."/>
            <person name="Woyke T."/>
        </authorList>
    </citation>
    <scope>NUCLEOTIDE SEQUENCE [LARGE SCALE GENOMIC DNA]</scope>
    <source>
        <strain evidence="9">Y9602</strain>
        <plasmid evidence="9">pRAHAQ01</plasmid>
    </source>
</reference>
<dbReference type="InterPro" id="IPR000160">
    <property type="entry name" value="GGDEF_dom"/>
</dbReference>
<dbReference type="InterPro" id="IPR050469">
    <property type="entry name" value="Diguanylate_Cyclase"/>
</dbReference>
<dbReference type="PANTHER" id="PTHR45138:SF9">
    <property type="entry name" value="DIGUANYLATE CYCLASE DGCM-RELATED"/>
    <property type="match status" value="1"/>
</dbReference>
<keyword evidence="10" id="KW-1185">Reference proteome</keyword>
<dbReference type="CDD" id="cd01949">
    <property type="entry name" value="GGDEF"/>
    <property type="match status" value="1"/>
</dbReference>
<dbReference type="InterPro" id="IPR043128">
    <property type="entry name" value="Rev_trsase/Diguanyl_cyclase"/>
</dbReference>
<comment type="catalytic activity">
    <reaction evidence="4">
        <text>2 GTP = 3',3'-c-di-GMP + 2 diphosphate</text>
        <dbReference type="Rhea" id="RHEA:24898"/>
        <dbReference type="ChEBI" id="CHEBI:33019"/>
        <dbReference type="ChEBI" id="CHEBI:37565"/>
        <dbReference type="ChEBI" id="CHEBI:58805"/>
        <dbReference type="EC" id="2.7.7.65"/>
    </reaction>
</comment>
<dbReference type="OrthoDB" id="9812260at2"/>
<evidence type="ECO:0000313" key="9">
    <source>
        <dbReference type="Proteomes" id="UP000007257"/>
    </source>
</evidence>
<feature type="transmembrane region" description="Helical" evidence="5">
    <location>
        <begin position="181"/>
        <end position="206"/>
    </location>
</feature>
<dbReference type="Proteomes" id="UP000007257">
    <property type="component" value="Plasmid pRAHAQ01"/>
</dbReference>
<dbReference type="EMBL" id="CP002506">
    <property type="protein sequence ID" value="ADW76323.1"/>
    <property type="molecule type" value="Genomic_DNA"/>
</dbReference>
<dbReference type="KEGG" id="rah:Rahaq_4743"/>
<evidence type="ECO:0000313" key="7">
    <source>
        <dbReference type="EMBL" id="ADW76323.1"/>
    </source>
</evidence>
<dbReference type="AlphaFoldDB" id="A0A0H3FMX9"/>
<geneLocation type="plasmid" evidence="7 9">
    <name>pRAHAQ01</name>
</geneLocation>
<name>A0A0H3FMX9_RAHSY</name>